<dbReference type="InterPro" id="IPR050564">
    <property type="entry name" value="F420-G6PD/mer"/>
</dbReference>
<reference evidence="3" key="1">
    <citation type="submission" date="2024-05" db="EMBL/GenBank/DDBJ databases">
        <title>Herbiconiux sp. A18JL235.</title>
        <authorList>
            <person name="Zhang G."/>
        </authorList>
    </citation>
    <scope>NUCLEOTIDE SEQUENCE</scope>
    <source>
        <strain evidence="3">A18JL235</strain>
    </source>
</reference>
<evidence type="ECO:0000259" key="2">
    <source>
        <dbReference type="Pfam" id="PF00296"/>
    </source>
</evidence>
<evidence type="ECO:0000256" key="1">
    <source>
        <dbReference type="SAM" id="MobiDB-lite"/>
    </source>
</evidence>
<dbReference type="CDD" id="cd01097">
    <property type="entry name" value="Tetrahydromethanopterin_reductase"/>
    <property type="match status" value="1"/>
</dbReference>
<dbReference type="InterPro" id="IPR011251">
    <property type="entry name" value="Luciferase-like_dom"/>
</dbReference>
<dbReference type="InterPro" id="IPR019919">
    <property type="entry name" value="Lucif-like_OxRdtase_MSMEG_2256"/>
</dbReference>
<feature type="region of interest" description="Disordered" evidence="1">
    <location>
        <begin position="1"/>
        <end position="38"/>
    </location>
</feature>
<keyword evidence="3" id="KW-0560">Oxidoreductase</keyword>
<accession>A0AB39BH41</accession>
<name>A0AB39BH41_9MICO</name>
<dbReference type="PANTHER" id="PTHR43244:SF2">
    <property type="entry name" value="CONSERVED HYPOTHETICAL ALANINE AND PROLINE-RICH PROTEIN"/>
    <property type="match status" value="1"/>
</dbReference>
<dbReference type="AlphaFoldDB" id="A0AB39BH41"/>
<gene>
    <name evidence="3" type="ORF">ABFY20_19200</name>
</gene>
<dbReference type="PANTHER" id="PTHR43244">
    <property type="match status" value="1"/>
</dbReference>
<dbReference type="EMBL" id="CP162511">
    <property type="protein sequence ID" value="XDI05420.1"/>
    <property type="molecule type" value="Genomic_DNA"/>
</dbReference>
<dbReference type="NCBIfam" id="TIGR03617">
    <property type="entry name" value="F420_MSMEG_2256"/>
    <property type="match status" value="1"/>
</dbReference>
<dbReference type="Pfam" id="PF00296">
    <property type="entry name" value="Bac_luciferase"/>
    <property type="match status" value="1"/>
</dbReference>
<protein>
    <submittedName>
        <fullName evidence="3">TIGR03617 family F420-dependent LLM class oxidoreductase</fullName>
        <ecNumber evidence="3">1.-.-.-</ecNumber>
    </submittedName>
</protein>
<evidence type="ECO:0000313" key="3">
    <source>
        <dbReference type="EMBL" id="XDI05420.1"/>
    </source>
</evidence>
<dbReference type="EC" id="1.-.-.-" evidence="3"/>
<sequence length="382" mass="40115">MSDAVQQPANPSHSEPAPEPGPAPTPEPAPFAIDGGGDVSSDPLQLEAAVVAAEAAGFDGALGVELKHDPFVGLALAARATERIRLTSSIAVAFARNPMNTAVLANDLQLISRGRFVLGLGSQVRPHIERRFSMPWSRPAARMREYVRALHAIQESWATGSRLSFSGEFYTHTLMPPMFSPGPNPFGAPCITLAAVGPGMAEVAGEVADGMLAHPFTTRRYLEQVSLPAVARGRAAAGSGAGAAGGTGTGAPSARPAFEVSLPAFIAIGRDEAEVAAARTAVKKQIAFYGSTPTYLPVLELHGWESVHEQLHRGSLRGEWDAMGDLVTDEMFDAFAVAGSAAEVASALTARYSGLVQRLSFSAPYPVAPELWRELLTALRAT</sequence>
<dbReference type="InterPro" id="IPR036661">
    <property type="entry name" value="Luciferase-like_sf"/>
</dbReference>
<feature type="compositionally biased region" description="Pro residues" evidence="1">
    <location>
        <begin position="17"/>
        <end position="29"/>
    </location>
</feature>
<proteinExistence type="predicted"/>
<dbReference type="RefSeq" id="WP_368497808.1">
    <property type="nucleotide sequence ID" value="NZ_CP162511.1"/>
</dbReference>
<dbReference type="SUPFAM" id="SSF51679">
    <property type="entry name" value="Bacterial luciferase-like"/>
    <property type="match status" value="1"/>
</dbReference>
<feature type="compositionally biased region" description="Polar residues" evidence="1">
    <location>
        <begin position="1"/>
        <end position="13"/>
    </location>
</feature>
<feature type="domain" description="Luciferase-like" evidence="2">
    <location>
        <begin position="32"/>
        <end position="356"/>
    </location>
</feature>
<dbReference type="GO" id="GO:0016705">
    <property type="term" value="F:oxidoreductase activity, acting on paired donors, with incorporation or reduction of molecular oxygen"/>
    <property type="evidence" value="ECO:0007669"/>
    <property type="project" value="InterPro"/>
</dbReference>
<organism evidence="3">
    <name type="scientific">Herbiconiux sp. A18JL235</name>
    <dbReference type="NCBI Taxonomy" id="3152363"/>
    <lineage>
        <taxon>Bacteria</taxon>
        <taxon>Bacillati</taxon>
        <taxon>Actinomycetota</taxon>
        <taxon>Actinomycetes</taxon>
        <taxon>Micrococcales</taxon>
        <taxon>Microbacteriaceae</taxon>
        <taxon>Herbiconiux</taxon>
    </lineage>
</organism>
<dbReference type="Gene3D" id="3.20.20.30">
    <property type="entry name" value="Luciferase-like domain"/>
    <property type="match status" value="1"/>
</dbReference>